<organism evidence="2 3">
    <name type="scientific">Bacillus gobiensis</name>
    <dbReference type="NCBI Taxonomy" id="1441095"/>
    <lineage>
        <taxon>Bacteria</taxon>
        <taxon>Bacillati</taxon>
        <taxon>Bacillota</taxon>
        <taxon>Bacilli</taxon>
        <taxon>Bacillales</taxon>
        <taxon>Bacillaceae</taxon>
        <taxon>Bacillus</taxon>
    </lineage>
</organism>
<keyword evidence="3" id="KW-1185">Reference proteome</keyword>
<dbReference type="STRING" id="1441095.AM592_16055"/>
<evidence type="ECO:0008006" key="4">
    <source>
        <dbReference type="Google" id="ProtNLM"/>
    </source>
</evidence>
<reference evidence="3" key="1">
    <citation type="submission" date="2015-08" db="EMBL/GenBank/DDBJ databases">
        <title>Genome sequencing project for genomic taxonomy and phylogenomics of Bacillus-like bacteria.</title>
        <authorList>
            <person name="Liu B."/>
            <person name="Wang J."/>
            <person name="Zhu Y."/>
            <person name="Liu G."/>
            <person name="Chen Q."/>
            <person name="Chen Z."/>
            <person name="Lan J."/>
            <person name="Che J."/>
            <person name="Ge C."/>
            <person name="Shi H."/>
            <person name="Pan Z."/>
            <person name="Liu X."/>
        </authorList>
    </citation>
    <scope>NUCLEOTIDE SEQUENCE [LARGE SCALE GENOMIC DNA]</scope>
    <source>
        <strain evidence="3">FJAT-4402</strain>
    </source>
</reference>
<dbReference type="EMBL" id="CP012600">
    <property type="protein sequence ID" value="ALC82930.1"/>
    <property type="molecule type" value="Genomic_DNA"/>
</dbReference>
<dbReference type="PATRIC" id="fig|1441095.3.peg.3540"/>
<proteinExistence type="predicted"/>
<gene>
    <name evidence="2" type="ORF">AM592_16055</name>
</gene>
<keyword evidence="1" id="KW-0472">Membrane</keyword>
<dbReference type="CDD" id="cd21809">
    <property type="entry name" value="ABC-2_lan_permease-like"/>
    <property type="match status" value="1"/>
</dbReference>
<feature type="transmembrane region" description="Helical" evidence="1">
    <location>
        <begin position="172"/>
        <end position="193"/>
    </location>
</feature>
<feature type="transmembrane region" description="Helical" evidence="1">
    <location>
        <begin position="18"/>
        <end position="39"/>
    </location>
</feature>
<name>A0A0M4FW45_9BACI</name>
<keyword evidence="1" id="KW-0812">Transmembrane</keyword>
<evidence type="ECO:0000313" key="3">
    <source>
        <dbReference type="Proteomes" id="UP000067625"/>
    </source>
</evidence>
<reference evidence="2 3" key="2">
    <citation type="journal article" date="2016" name="Int. J. Syst. Evol. Microbiol.">
        <title>Bacillus gobiensis sp. nov., isolated from a soil sample.</title>
        <authorList>
            <person name="Liu B."/>
            <person name="Liu G.H."/>
            <person name="Cetin S."/>
            <person name="Schumann P."/>
            <person name="Pan Z.Z."/>
            <person name="Chen Q.Q."/>
        </authorList>
    </citation>
    <scope>NUCLEOTIDE SEQUENCE [LARGE SCALE GENOMIC DNA]</scope>
    <source>
        <strain evidence="2 3">FJAT-4402</strain>
    </source>
</reference>
<feature type="transmembrane region" description="Helical" evidence="1">
    <location>
        <begin position="59"/>
        <end position="81"/>
    </location>
</feature>
<protein>
    <recommendedName>
        <fullName evidence="4">Permease</fullName>
    </recommendedName>
</protein>
<dbReference type="OrthoDB" id="3190532at2"/>
<dbReference type="Proteomes" id="UP000067625">
    <property type="component" value="Chromosome"/>
</dbReference>
<feature type="transmembrane region" description="Helical" evidence="1">
    <location>
        <begin position="213"/>
        <end position="232"/>
    </location>
</feature>
<sequence length="238" mass="26454">MIGSLIKIELLKVKRKGLWFLVFLGAFGVISLQAVNYGVRYDYLITQYDNQWAGVFQNVNMFLPSAVLLGSCIVASMMAGIEHQTNAWKQIFALPVKKRDVYFAKYFVLFMMILTASFLVWIGTALLGLALGFGPDVPWVAAAKNSFFPMLAAMPILALQLWLSMTFDNQGISLTVGILGMIVAMFGGGNLVADWVIWTWANAYPWEAESLQFVWLGIALGIALYAGGALDFSRRERK</sequence>
<feature type="transmembrane region" description="Helical" evidence="1">
    <location>
        <begin position="102"/>
        <end position="127"/>
    </location>
</feature>
<feature type="transmembrane region" description="Helical" evidence="1">
    <location>
        <begin position="147"/>
        <end position="165"/>
    </location>
</feature>
<evidence type="ECO:0000313" key="2">
    <source>
        <dbReference type="EMBL" id="ALC82930.1"/>
    </source>
</evidence>
<accession>A0A0M4FW45</accession>
<dbReference type="AlphaFoldDB" id="A0A0M4FW45"/>
<dbReference type="RefSeq" id="WP_053604749.1">
    <property type="nucleotide sequence ID" value="NZ_CP012600.1"/>
</dbReference>
<evidence type="ECO:0000256" key="1">
    <source>
        <dbReference type="SAM" id="Phobius"/>
    </source>
</evidence>
<keyword evidence="1" id="KW-1133">Transmembrane helix</keyword>
<dbReference type="Pfam" id="PF12730">
    <property type="entry name" value="ABC2_membrane_4"/>
    <property type="match status" value="1"/>
</dbReference>